<evidence type="ECO:0000256" key="1">
    <source>
        <dbReference type="SAM" id="MobiDB-lite"/>
    </source>
</evidence>
<evidence type="ECO:0000313" key="3">
    <source>
        <dbReference type="Proteomes" id="UP001305647"/>
    </source>
</evidence>
<sequence length="181" mass="20662">MAKNKWGFISPLPKTPIFDLIPNFYPFPSQPTGQPKEIAPNPHFTDRTPQGKMTPRWVCVCVKSGFRCLAITVVPTAELFEQSPRDQTRSTSVRLTRVEGNQSSMTPVRSMEDKHKDKTSDHLFTPVQADLARVGISEDRDLVRPKGTWKWRNRRDSSKLVSSCKRQKSRQNTTGINHLRS</sequence>
<feature type="compositionally biased region" description="Polar residues" evidence="1">
    <location>
        <begin position="170"/>
        <end position="181"/>
    </location>
</feature>
<protein>
    <submittedName>
        <fullName evidence="2">Uncharacterized protein</fullName>
    </submittedName>
</protein>
<feature type="region of interest" description="Disordered" evidence="1">
    <location>
        <begin position="100"/>
        <end position="119"/>
    </location>
</feature>
<feature type="compositionally biased region" description="Basic and acidic residues" evidence="1">
    <location>
        <begin position="110"/>
        <end position="119"/>
    </location>
</feature>
<name>A0AAN6QEU8_9PEZI</name>
<reference evidence="2" key="1">
    <citation type="journal article" date="2023" name="Mol. Phylogenet. Evol.">
        <title>Genome-scale phylogeny and comparative genomics of the fungal order Sordariales.</title>
        <authorList>
            <person name="Hensen N."/>
            <person name="Bonometti L."/>
            <person name="Westerberg I."/>
            <person name="Brannstrom I.O."/>
            <person name="Guillou S."/>
            <person name="Cros-Aarteil S."/>
            <person name="Calhoun S."/>
            <person name="Haridas S."/>
            <person name="Kuo A."/>
            <person name="Mondo S."/>
            <person name="Pangilinan J."/>
            <person name="Riley R."/>
            <person name="LaButti K."/>
            <person name="Andreopoulos B."/>
            <person name="Lipzen A."/>
            <person name="Chen C."/>
            <person name="Yan M."/>
            <person name="Daum C."/>
            <person name="Ng V."/>
            <person name="Clum A."/>
            <person name="Steindorff A."/>
            <person name="Ohm R.A."/>
            <person name="Martin F."/>
            <person name="Silar P."/>
            <person name="Natvig D.O."/>
            <person name="Lalanne C."/>
            <person name="Gautier V."/>
            <person name="Ament-Velasquez S.L."/>
            <person name="Kruys A."/>
            <person name="Hutchinson M.I."/>
            <person name="Powell A.J."/>
            <person name="Barry K."/>
            <person name="Miller A.N."/>
            <person name="Grigoriev I.V."/>
            <person name="Debuchy R."/>
            <person name="Gladieux P."/>
            <person name="Hiltunen Thoren M."/>
            <person name="Johannesson H."/>
        </authorList>
    </citation>
    <scope>NUCLEOTIDE SEQUENCE</scope>
    <source>
        <strain evidence="2">CBS 757.83</strain>
    </source>
</reference>
<dbReference type="AlphaFoldDB" id="A0AAN6QEU8"/>
<dbReference type="Proteomes" id="UP001305647">
    <property type="component" value="Unassembled WGS sequence"/>
</dbReference>
<gene>
    <name evidence="2" type="ORF">N658DRAFT_34344</name>
</gene>
<dbReference type="EMBL" id="MU863624">
    <property type="protein sequence ID" value="KAK4106910.1"/>
    <property type="molecule type" value="Genomic_DNA"/>
</dbReference>
<evidence type="ECO:0000313" key="2">
    <source>
        <dbReference type="EMBL" id="KAK4106910.1"/>
    </source>
</evidence>
<comment type="caution">
    <text evidence="2">The sequence shown here is derived from an EMBL/GenBank/DDBJ whole genome shotgun (WGS) entry which is preliminary data.</text>
</comment>
<reference evidence="2" key="2">
    <citation type="submission" date="2023-05" db="EMBL/GenBank/DDBJ databases">
        <authorList>
            <consortium name="Lawrence Berkeley National Laboratory"/>
            <person name="Steindorff A."/>
            <person name="Hensen N."/>
            <person name="Bonometti L."/>
            <person name="Westerberg I."/>
            <person name="Brannstrom I.O."/>
            <person name="Guillou S."/>
            <person name="Cros-Aarteil S."/>
            <person name="Calhoun S."/>
            <person name="Haridas S."/>
            <person name="Kuo A."/>
            <person name="Mondo S."/>
            <person name="Pangilinan J."/>
            <person name="Riley R."/>
            <person name="Labutti K."/>
            <person name="Andreopoulos B."/>
            <person name="Lipzen A."/>
            <person name="Chen C."/>
            <person name="Yanf M."/>
            <person name="Daum C."/>
            <person name="Ng V."/>
            <person name="Clum A."/>
            <person name="Ohm R."/>
            <person name="Martin F."/>
            <person name="Silar P."/>
            <person name="Natvig D."/>
            <person name="Lalanne C."/>
            <person name="Gautier V."/>
            <person name="Ament-Velasquez S.L."/>
            <person name="Kruys A."/>
            <person name="Hutchinson M.I."/>
            <person name="Powell A.J."/>
            <person name="Barry K."/>
            <person name="Miller A.N."/>
            <person name="Grigoriev I.V."/>
            <person name="Debuchy R."/>
            <person name="Gladieux P."/>
            <person name="Thoren M.H."/>
            <person name="Johannesson H."/>
        </authorList>
    </citation>
    <scope>NUCLEOTIDE SEQUENCE</scope>
    <source>
        <strain evidence="2">CBS 757.83</strain>
    </source>
</reference>
<feature type="region of interest" description="Disordered" evidence="1">
    <location>
        <begin position="159"/>
        <end position="181"/>
    </location>
</feature>
<proteinExistence type="predicted"/>
<accession>A0AAN6QEU8</accession>
<organism evidence="2 3">
    <name type="scientific">Parathielavia hyrcaniae</name>
    <dbReference type="NCBI Taxonomy" id="113614"/>
    <lineage>
        <taxon>Eukaryota</taxon>
        <taxon>Fungi</taxon>
        <taxon>Dikarya</taxon>
        <taxon>Ascomycota</taxon>
        <taxon>Pezizomycotina</taxon>
        <taxon>Sordariomycetes</taxon>
        <taxon>Sordariomycetidae</taxon>
        <taxon>Sordariales</taxon>
        <taxon>Chaetomiaceae</taxon>
        <taxon>Parathielavia</taxon>
    </lineage>
</organism>
<keyword evidence="3" id="KW-1185">Reference proteome</keyword>